<dbReference type="Pfam" id="PF00166">
    <property type="entry name" value="Cpn10"/>
    <property type="match status" value="1"/>
</dbReference>
<evidence type="ECO:0000256" key="3">
    <source>
        <dbReference type="SAM" id="MobiDB-lite"/>
    </source>
</evidence>
<keyword evidence="2" id="KW-0143">Chaperone</keyword>
<dbReference type="Proteomes" id="UP000004367">
    <property type="component" value="Unassembled WGS sequence"/>
</dbReference>
<evidence type="ECO:0000256" key="1">
    <source>
        <dbReference type="ARBA" id="ARBA00006975"/>
    </source>
</evidence>
<dbReference type="CDD" id="cd00320">
    <property type="entry name" value="cpn10"/>
    <property type="match status" value="1"/>
</dbReference>
<dbReference type="SMART" id="SM00883">
    <property type="entry name" value="Cpn10"/>
    <property type="match status" value="1"/>
</dbReference>
<feature type="compositionally biased region" description="Basic and acidic residues" evidence="3">
    <location>
        <begin position="1"/>
        <end position="17"/>
    </location>
</feature>
<reference evidence="4 5" key="1">
    <citation type="submission" date="2012-02" db="EMBL/GenBank/DDBJ databases">
        <title>Whole genome shotgun sequence of Mobilicoccus pelagius NBRC 104925.</title>
        <authorList>
            <person name="Yoshida Y."/>
            <person name="Hosoyama A."/>
            <person name="Tsuchikane K."/>
            <person name="Katsumata H."/>
            <person name="Yamazaki S."/>
            <person name="Fujita N."/>
        </authorList>
    </citation>
    <scope>NUCLEOTIDE SEQUENCE [LARGE SCALE GENOMIC DNA]</scope>
    <source>
        <strain evidence="4 5">NBRC 104925</strain>
    </source>
</reference>
<dbReference type="GO" id="GO:0005524">
    <property type="term" value="F:ATP binding"/>
    <property type="evidence" value="ECO:0007669"/>
    <property type="project" value="InterPro"/>
</dbReference>
<protein>
    <submittedName>
        <fullName evidence="4">10 kDa chaperonin</fullName>
    </submittedName>
</protein>
<dbReference type="EMBL" id="BAFE01000091">
    <property type="protein sequence ID" value="GAB49655.1"/>
    <property type="molecule type" value="Genomic_DNA"/>
</dbReference>
<dbReference type="AlphaFoldDB" id="H5UV97"/>
<dbReference type="InterPro" id="IPR037124">
    <property type="entry name" value="Chaperonin_GroES_sf"/>
</dbReference>
<dbReference type="Gene3D" id="2.30.33.40">
    <property type="entry name" value="GroES chaperonin"/>
    <property type="match status" value="1"/>
</dbReference>
<dbReference type="STRING" id="1089455.MOPEL_132_00220"/>
<dbReference type="eggNOG" id="COG0234">
    <property type="taxonomic scope" value="Bacteria"/>
</dbReference>
<accession>H5UV97</accession>
<dbReference type="OrthoDB" id="572952at2"/>
<dbReference type="GO" id="GO:0044183">
    <property type="term" value="F:protein folding chaperone"/>
    <property type="evidence" value="ECO:0007669"/>
    <property type="project" value="InterPro"/>
</dbReference>
<sequence length="98" mass="10780">MLHDRVLLQRDDADGERQTGGGLLIPATASLGKRLSWARVVATGQNVRQVRLDDEALYDPEEQAEVELDGTVYVLLRERDLHAVRAPASEGEGPGLYL</sequence>
<feature type="region of interest" description="Disordered" evidence="3">
    <location>
        <begin position="1"/>
        <end position="23"/>
    </location>
</feature>
<dbReference type="InterPro" id="IPR020818">
    <property type="entry name" value="Chaperonin_GroES"/>
</dbReference>
<dbReference type="SUPFAM" id="SSF50129">
    <property type="entry name" value="GroES-like"/>
    <property type="match status" value="1"/>
</dbReference>
<evidence type="ECO:0000313" key="5">
    <source>
        <dbReference type="Proteomes" id="UP000004367"/>
    </source>
</evidence>
<keyword evidence="5" id="KW-1185">Reference proteome</keyword>
<gene>
    <name evidence="4" type="primary">groS</name>
    <name evidence="4" type="ORF">MOPEL_132_00220</name>
</gene>
<comment type="similarity">
    <text evidence="1">Belongs to the GroES chaperonin family.</text>
</comment>
<evidence type="ECO:0000256" key="2">
    <source>
        <dbReference type="ARBA" id="ARBA00023186"/>
    </source>
</evidence>
<comment type="caution">
    <text evidence="4">The sequence shown here is derived from an EMBL/GenBank/DDBJ whole genome shotgun (WGS) entry which is preliminary data.</text>
</comment>
<name>H5UV97_9MICO</name>
<organism evidence="4 5">
    <name type="scientific">Mobilicoccus pelagius NBRC 104925</name>
    <dbReference type="NCBI Taxonomy" id="1089455"/>
    <lineage>
        <taxon>Bacteria</taxon>
        <taxon>Bacillati</taxon>
        <taxon>Actinomycetota</taxon>
        <taxon>Actinomycetes</taxon>
        <taxon>Micrococcales</taxon>
        <taxon>Dermatophilaceae</taxon>
        <taxon>Mobilicoccus</taxon>
    </lineage>
</organism>
<proteinExistence type="inferred from homology"/>
<evidence type="ECO:0000313" key="4">
    <source>
        <dbReference type="EMBL" id="GAB49655.1"/>
    </source>
</evidence>
<dbReference type="RefSeq" id="WP_009483498.1">
    <property type="nucleotide sequence ID" value="NZ_BAFE01000091.1"/>
</dbReference>
<dbReference type="InterPro" id="IPR011032">
    <property type="entry name" value="GroES-like_sf"/>
</dbReference>